<dbReference type="AlphaFoldDB" id="A0A533IB56"/>
<sequence>MTDVLDYQSRLLRDIYPNDFRLELAFDPQADRLEIRQLAAQNGYSNRFMFSATLNNADLDGVLNTEWSNAPPLDKLGMITIDDANLTATNHGFFEIVAPTWVHVVYPRLGPTPEEAVGAAQDIAKGLIGQIPEKLMSASDQAELVAMIDAVPHPLGTLDLQLDTANGIAPSRFVATMLMVKTPSWDSFAGLLDGATIKVDWTPAEWPPAPFSPLITQ</sequence>
<accession>A0A533IB56</accession>
<dbReference type="Proteomes" id="UP000315344">
    <property type="component" value="Unassembled WGS sequence"/>
</dbReference>
<comment type="caution">
    <text evidence="1">The sequence shown here is derived from an EMBL/GenBank/DDBJ whole genome shotgun (WGS) entry which is preliminary data.</text>
</comment>
<evidence type="ECO:0000313" key="1">
    <source>
        <dbReference type="EMBL" id="TKW67737.1"/>
    </source>
</evidence>
<name>A0A533IB56_PARDE</name>
<protein>
    <submittedName>
        <fullName evidence="1">Uncharacterized protein</fullName>
    </submittedName>
</protein>
<dbReference type="EMBL" id="VAFL01000003">
    <property type="protein sequence ID" value="TKW67737.1"/>
    <property type="molecule type" value="Genomic_DNA"/>
</dbReference>
<evidence type="ECO:0000313" key="2">
    <source>
        <dbReference type="Proteomes" id="UP000315344"/>
    </source>
</evidence>
<organism evidence="1 2">
    <name type="scientific">Paracoccus denitrificans</name>
    <dbReference type="NCBI Taxonomy" id="266"/>
    <lineage>
        <taxon>Bacteria</taxon>
        <taxon>Pseudomonadati</taxon>
        <taxon>Pseudomonadota</taxon>
        <taxon>Alphaproteobacteria</taxon>
        <taxon>Rhodobacterales</taxon>
        <taxon>Paracoccaceae</taxon>
        <taxon>Paracoccus</taxon>
    </lineage>
</organism>
<proteinExistence type="predicted"/>
<gene>
    <name evidence="1" type="ORF">DI616_05340</name>
</gene>
<reference evidence="1 2" key="1">
    <citation type="journal article" date="2017" name="Nat. Commun.">
        <title>In situ click chemistry generation of cyclooxygenase-2 inhibitors.</title>
        <authorList>
            <person name="Bhardwaj A."/>
            <person name="Kaur J."/>
            <person name="Wuest M."/>
            <person name="Wuest F."/>
        </authorList>
    </citation>
    <scope>NUCLEOTIDE SEQUENCE [LARGE SCALE GENOMIC DNA]</scope>
    <source>
        <strain evidence="1">S2_012_000_R3_94</strain>
    </source>
</reference>